<reference evidence="2 3" key="1">
    <citation type="submission" date="2018-03" db="EMBL/GenBank/DDBJ databases">
        <title>Genomic Encyclopedia of Archaeal and Bacterial Type Strains, Phase II (KMG-II): from individual species to whole genera.</title>
        <authorList>
            <person name="Goeker M."/>
        </authorList>
    </citation>
    <scope>NUCLEOTIDE SEQUENCE [LARGE SCALE GENOMIC DNA]</scope>
    <source>
        <strain evidence="2 3">DSM 27929</strain>
    </source>
</reference>
<dbReference type="Gene3D" id="3.90.1570.10">
    <property type="entry name" value="tt1808, chain A"/>
    <property type="match status" value="1"/>
</dbReference>
<dbReference type="SUPFAM" id="SSF52980">
    <property type="entry name" value="Restriction endonuclease-like"/>
    <property type="match status" value="1"/>
</dbReference>
<dbReference type="GO" id="GO:0004519">
    <property type="term" value="F:endonuclease activity"/>
    <property type="evidence" value="ECO:0007669"/>
    <property type="project" value="UniProtKB-KW"/>
</dbReference>
<dbReference type="InterPro" id="IPR008538">
    <property type="entry name" value="Uma2"/>
</dbReference>
<keyword evidence="2" id="KW-0255">Endonuclease</keyword>
<gene>
    <name evidence="2" type="ORF">CLW00_1088</name>
</gene>
<evidence type="ECO:0000313" key="2">
    <source>
        <dbReference type="EMBL" id="PRY86521.1"/>
    </source>
</evidence>
<dbReference type="RefSeq" id="WP_106134261.1">
    <property type="nucleotide sequence ID" value="NZ_PVTR01000008.1"/>
</dbReference>
<accession>A0A2T0WII1</accession>
<keyword evidence="2" id="KW-0378">Hydrolase</keyword>
<evidence type="ECO:0000313" key="3">
    <source>
        <dbReference type="Proteomes" id="UP000238157"/>
    </source>
</evidence>
<dbReference type="OrthoDB" id="9808428at2"/>
<dbReference type="PANTHER" id="PTHR36558:SF1">
    <property type="entry name" value="RESTRICTION ENDONUCLEASE DOMAIN-CONTAINING PROTEIN-RELATED"/>
    <property type="match status" value="1"/>
</dbReference>
<comment type="caution">
    <text evidence="2">The sequence shown here is derived from an EMBL/GenBank/DDBJ whole genome shotgun (WGS) entry which is preliminary data.</text>
</comment>
<dbReference type="CDD" id="cd06260">
    <property type="entry name" value="DUF820-like"/>
    <property type="match status" value="1"/>
</dbReference>
<protein>
    <submittedName>
        <fullName evidence="2">Uma2 family endonuclease</fullName>
    </submittedName>
</protein>
<evidence type="ECO:0000259" key="1">
    <source>
        <dbReference type="Pfam" id="PF05685"/>
    </source>
</evidence>
<dbReference type="PANTHER" id="PTHR36558">
    <property type="entry name" value="GLR1098 PROTEIN"/>
    <property type="match status" value="1"/>
</dbReference>
<dbReference type="AlphaFoldDB" id="A0A2T0WII1"/>
<sequence>MEKEELKNKVEEPTADYLSSEKAHDLYTYADYLTWQMDEMVELIKGKIFKQAAAPRRIHQEISGKIFNNLYNYLEKKPCKVYAAPFDVRLPVKSKQNEDIDTVVQPDICVICDYDKLDELGCVGAPDLVVEILSPGNNKKELQNKYEVYEESGVKEYWVVHPNECTLIIYTLIDGKYSASKIFTHGDKVASQAVAGFVLDLEEVFDGMM</sequence>
<dbReference type="EMBL" id="PVTR01000008">
    <property type="protein sequence ID" value="PRY86521.1"/>
    <property type="molecule type" value="Genomic_DNA"/>
</dbReference>
<name>A0A2T0WII1_9BACT</name>
<dbReference type="Pfam" id="PF05685">
    <property type="entry name" value="Uma2"/>
    <property type="match status" value="1"/>
</dbReference>
<feature type="domain" description="Putative restriction endonuclease" evidence="1">
    <location>
        <begin position="30"/>
        <end position="201"/>
    </location>
</feature>
<organism evidence="2 3">
    <name type="scientific">Mongoliibacter ruber</name>
    <dbReference type="NCBI Taxonomy" id="1750599"/>
    <lineage>
        <taxon>Bacteria</taxon>
        <taxon>Pseudomonadati</taxon>
        <taxon>Bacteroidota</taxon>
        <taxon>Cytophagia</taxon>
        <taxon>Cytophagales</taxon>
        <taxon>Cyclobacteriaceae</taxon>
        <taxon>Mongoliibacter</taxon>
    </lineage>
</organism>
<dbReference type="InterPro" id="IPR011335">
    <property type="entry name" value="Restrct_endonuc-II-like"/>
</dbReference>
<dbReference type="InterPro" id="IPR012296">
    <property type="entry name" value="Nuclease_put_TT1808"/>
</dbReference>
<dbReference type="Proteomes" id="UP000238157">
    <property type="component" value="Unassembled WGS sequence"/>
</dbReference>
<keyword evidence="2" id="KW-0540">Nuclease</keyword>
<proteinExistence type="predicted"/>
<keyword evidence="3" id="KW-1185">Reference proteome</keyword>